<feature type="domain" description="Solute-binding protein family 3/N-terminal" evidence="2">
    <location>
        <begin position="10"/>
        <end position="245"/>
    </location>
</feature>
<dbReference type="EMBL" id="JBHRYH010000045">
    <property type="protein sequence ID" value="MFC3627431.1"/>
    <property type="molecule type" value="Genomic_DNA"/>
</dbReference>
<name>A0ABV7TXG7_9NEIS</name>
<dbReference type="Proteomes" id="UP001595636">
    <property type="component" value="Unassembled WGS sequence"/>
</dbReference>
<protein>
    <submittedName>
        <fullName evidence="3">Substrate-binding periplasmic protein</fullName>
    </submittedName>
</protein>
<evidence type="ECO:0000313" key="3">
    <source>
        <dbReference type="EMBL" id="MFC3627431.1"/>
    </source>
</evidence>
<evidence type="ECO:0000259" key="2">
    <source>
        <dbReference type="SMART" id="SM00062"/>
    </source>
</evidence>
<comment type="caution">
    <text evidence="3">The sequence shown here is derived from an EMBL/GenBank/DDBJ whole genome shotgun (WGS) entry which is preliminary data.</text>
</comment>
<reference evidence="4" key="1">
    <citation type="journal article" date="2019" name="Int. J. Syst. Evol. Microbiol.">
        <title>The Global Catalogue of Microorganisms (GCM) 10K type strain sequencing project: providing services to taxonomists for standard genome sequencing and annotation.</title>
        <authorList>
            <consortium name="The Broad Institute Genomics Platform"/>
            <consortium name="The Broad Institute Genome Sequencing Center for Infectious Disease"/>
            <person name="Wu L."/>
            <person name="Ma J."/>
        </authorList>
    </citation>
    <scope>NUCLEOTIDE SEQUENCE [LARGE SCALE GENOMIC DNA]</scope>
    <source>
        <strain evidence="4">KCTC 42195</strain>
    </source>
</reference>
<keyword evidence="1" id="KW-0732">Signal</keyword>
<evidence type="ECO:0000256" key="1">
    <source>
        <dbReference type="ARBA" id="ARBA00022729"/>
    </source>
</evidence>
<sequence length="268" mass="30479">MLYQLAAAETLLVAQEDADNRPFEYLAEDGSLIGFHTDIVRAVCKQLGWEVRFVRLPWKRVQAMLANGDVDAVTYMGKTPERQQYALFLEDNLLTVQHMALFVRIKDAKRIRYQPPVTTMMQAWRFGAPADYFLGEELDDALRSGVSVDRTAKTTTQLLRMLVINRIDVAIGGIRSLQMSAPEEPALLRQIVRLEGARFDGSPVYIAFRNQGEGPRQASEFAAAFVNWRKGNAYRELVTRYEMWDWMPGDYRDRKRAGAGVASEPARP</sequence>
<gene>
    <name evidence="3" type="ORF">ACFOKJ_15030</name>
</gene>
<organism evidence="3 4">
    <name type="scientific">Vogesella amnigena</name>
    <dbReference type="NCBI Taxonomy" id="1507449"/>
    <lineage>
        <taxon>Bacteria</taxon>
        <taxon>Pseudomonadati</taxon>
        <taxon>Pseudomonadota</taxon>
        <taxon>Betaproteobacteria</taxon>
        <taxon>Neisseriales</taxon>
        <taxon>Chromobacteriaceae</taxon>
        <taxon>Vogesella</taxon>
    </lineage>
</organism>
<keyword evidence="4" id="KW-1185">Reference proteome</keyword>
<dbReference type="RefSeq" id="WP_390281067.1">
    <property type="nucleotide sequence ID" value="NZ_JBHRYH010000045.1"/>
</dbReference>
<dbReference type="PANTHER" id="PTHR35936">
    <property type="entry name" value="MEMBRANE-BOUND LYTIC MUREIN TRANSGLYCOSYLASE F"/>
    <property type="match status" value="1"/>
</dbReference>
<dbReference type="InterPro" id="IPR001638">
    <property type="entry name" value="Solute-binding_3/MltF_N"/>
</dbReference>
<evidence type="ECO:0000313" key="4">
    <source>
        <dbReference type="Proteomes" id="UP001595636"/>
    </source>
</evidence>
<proteinExistence type="predicted"/>
<dbReference type="Pfam" id="PF00497">
    <property type="entry name" value="SBP_bac_3"/>
    <property type="match status" value="1"/>
</dbReference>
<dbReference type="Gene3D" id="3.40.190.10">
    <property type="entry name" value="Periplasmic binding protein-like II"/>
    <property type="match status" value="2"/>
</dbReference>
<dbReference type="PANTHER" id="PTHR35936:SF35">
    <property type="entry name" value="L-CYSTINE-BINDING PROTEIN TCYJ"/>
    <property type="match status" value="1"/>
</dbReference>
<accession>A0ABV7TXG7</accession>
<dbReference type="SMART" id="SM00062">
    <property type="entry name" value="PBPb"/>
    <property type="match status" value="1"/>
</dbReference>
<dbReference type="SUPFAM" id="SSF53850">
    <property type="entry name" value="Periplasmic binding protein-like II"/>
    <property type="match status" value="1"/>
</dbReference>